<feature type="domain" description="AraC effector-binding" evidence="1">
    <location>
        <begin position="11"/>
        <end position="180"/>
    </location>
</feature>
<gene>
    <name evidence="2" type="ORF">GCM10007362_45110</name>
</gene>
<dbReference type="InterPro" id="IPR029441">
    <property type="entry name" value="Cass2"/>
</dbReference>
<name>A0ABQ2A7Z7_9BACL</name>
<dbReference type="PANTHER" id="PTHR36444:SF2">
    <property type="entry name" value="TRANSCRIPTIONAL REGULATOR PROTEIN YOBU-RELATED"/>
    <property type="match status" value="1"/>
</dbReference>
<evidence type="ECO:0000313" key="2">
    <source>
        <dbReference type="EMBL" id="GGH86107.1"/>
    </source>
</evidence>
<sequence length="180" mass="20370">MSIAKYLPDHDSEIFASRSAFALTGFAARTTNAAEFGPNGKIPELWRTYYQSGLPLDSSVRDPHLIYALYTDYESDASGAYTLVIGHESAVADGPTPIERRRFAEDESERLRALVPESRYRIFRTQRGPIAEVVAEAWGEIWSYYETSSERRSYTGDFELYDTRGFDPEAAEVSIYIAVR</sequence>
<protein>
    <submittedName>
        <fullName evidence="2">DNA-binding protein</fullName>
    </submittedName>
</protein>
<dbReference type="EMBL" id="BMDD01000006">
    <property type="protein sequence ID" value="GGH86107.1"/>
    <property type="molecule type" value="Genomic_DNA"/>
</dbReference>
<dbReference type="SMART" id="SM00871">
    <property type="entry name" value="AraC_E_bind"/>
    <property type="match status" value="1"/>
</dbReference>
<reference evidence="3" key="1">
    <citation type="journal article" date="2019" name="Int. J. Syst. Evol. Microbiol.">
        <title>The Global Catalogue of Microorganisms (GCM) 10K type strain sequencing project: providing services to taxonomists for standard genome sequencing and annotation.</title>
        <authorList>
            <consortium name="The Broad Institute Genomics Platform"/>
            <consortium name="The Broad Institute Genome Sequencing Center for Infectious Disease"/>
            <person name="Wu L."/>
            <person name="Ma J."/>
        </authorList>
    </citation>
    <scope>NUCLEOTIDE SEQUENCE [LARGE SCALE GENOMIC DNA]</scope>
    <source>
        <strain evidence="3">CCM 8702</strain>
    </source>
</reference>
<dbReference type="GO" id="GO:0003677">
    <property type="term" value="F:DNA binding"/>
    <property type="evidence" value="ECO:0007669"/>
    <property type="project" value="UniProtKB-KW"/>
</dbReference>
<dbReference type="InterPro" id="IPR053182">
    <property type="entry name" value="YobU-like_regulator"/>
</dbReference>
<dbReference type="PANTHER" id="PTHR36444">
    <property type="entry name" value="TRANSCRIPTIONAL REGULATOR PROTEIN YOBU-RELATED"/>
    <property type="match status" value="1"/>
</dbReference>
<evidence type="ECO:0000313" key="3">
    <source>
        <dbReference type="Proteomes" id="UP000605427"/>
    </source>
</evidence>
<keyword evidence="3" id="KW-1185">Reference proteome</keyword>
<dbReference type="Proteomes" id="UP000605427">
    <property type="component" value="Unassembled WGS sequence"/>
</dbReference>
<proteinExistence type="predicted"/>
<dbReference type="InterPro" id="IPR011256">
    <property type="entry name" value="Reg_factor_effector_dom_sf"/>
</dbReference>
<dbReference type="RefSeq" id="WP_308809937.1">
    <property type="nucleotide sequence ID" value="NZ_BMDD01000006.1"/>
</dbReference>
<comment type="caution">
    <text evidence="2">The sequence shown here is derived from an EMBL/GenBank/DDBJ whole genome shotgun (WGS) entry which is preliminary data.</text>
</comment>
<dbReference type="Gene3D" id="3.20.80.10">
    <property type="entry name" value="Regulatory factor, effector binding domain"/>
    <property type="match status" value="1"/>
</dbReference>
<organism evidence="2 3">
    <name type="scientific">Saccharibacillus endophyticus</name>
    <dbReference type="NCBI Taxonomy" id="2060666"/>
    <lineage>
        <taxon>Bacteria</taxon>
        <taxon>Bacillati</taxon>
        <taxon>Bacillota</taxon>
        <taxon>Bacilli</taxon>
        <taxon>Bacillales</taxon>
        <taxon>Paenibacillaceae</taxon>
        <taxon>Saccharibacillus</taxon>
    </lineage>
</organism>
<dbReference type="Pfam" id="PF14526">
    <property type="entry name" value="Cass2"/>
    <property type="match status" value="1"/>
</dbReference>
<evidence type="ECO:0000259" key="1">
    <source>
        <dbReference type="SMART" id="SM00871"/>
    </source>
</evidence>
<dbReference type="InterPro" id="IPR010499">
    <property type="entry name" value="AraC_E-bd"/>
</dbReference>
<dbReference type="SUPFAM" id="SSF55136">
    <property type="entry name" value="Probable bacterial effector-binding domain"/>
    <property type="match status" value="1"/>
</dbReference>
<keyword evidence="2" id="KW-0238">DNA-binding</keyword>
<accession>A0ABQ2A7Z7</accession>